<evidence type="ECO:0000313" key="2">
    <source>
        <dbReference type="Proteomes" id="UP000002286"/>
    </source>
</evidence>
<protein>
    <submittedName>
        <fullName evidence="1">Proline-rich repeat protein</fullName>
    </submittedName>
</protein>
<dbReference type="KEGG" id="nmc:NMC1452"/>
<proteinExistence type="predicted"/>
<sequence>MPLLCCLWSWQPAAVKKPLKLPLPKHLPPKLPLLKLPLLKHLPPKLPLLKLPLLKHLPPKLPLLKLPLPKHLPLKLLLPKLLLPKLQNKHFPLAKKQDTFSILLF</sequence>
<name>A1KUW0_NEIMF</name>
<accession>A1KUW0</accession>
<gene>
    <name evidence="1" type="ordered locus">NMC1452</name>
</gene>
<dbReference type="Proteomes" id="UP000002286">
    <property type="component" value="Chromosome"/>
</dbReference>
<organism evidence="1 2">
    <name type="scientific">Neisseria meningitidis serogroup C / serotype 2a (strain ATCC 700532 / DSM 15464 / FAM18)</name>
    <dbReference type="NCBI Taxonomy" id="272831"/>
    <lineage>
        <taxon>Bacteria</taxon>
        <taxon>Pseudomonadati</taxon>
        <taxon>Pseudomonadota</taxon>
        <taxon>Betaproteobacteria</taxon>
        <taxon>Neisseriales</taxon>
        <taxon>Neisseriaceae</taxon>
        <taxon>Neisseria</taxon>
    </lineage>
</organism>
<evidence type="ECO:0000313" key="1">
    <source>
        <dbReference type="EMBL" id="CAM10659.1"/>
    </source>
</evidence>
<dbReference type="AlphaFoldDB" id="A1KUW0"/>
<dbReference type="EMBL" id="AM421808">
    <property type="protein sequence ID" value="CAM10659.1"/>
    <property type="molecule type" value="Genomic_DNA"/>
</dbReference>
<reference evidence="1 2" key="1">
    <citation type="journal article" date="2007" name="PLoS Genet.">
        <title>Meningococcal genetic variation mechanisms viewed through comparative analysis of serogroup C strain FAM18.</title>
        <authorList>
            <person name="Bentley S.D."/>
            <person name="Vernikos G.S."/>
            <person name="Snyder L.A.S."/>
            <person name="Churcher C."/>
            <person name="Arrowsmith C."/>
            <person name="Chillingworth T."/>
            <person name="Cronin A."/>
            <person name="Davis P.H."/>
            <person name="Holroyd N.E."/>
            <person name="Jagels K."/>
            <person name="Maddison M."/>
            <person name="Moule S."/>
            <person name="Rabbinowitsch E."/>
            <person name="Sharp S."/>
            <person name="Unwin L."/>
            <person name="Whitehead S."/>
            <person name="Quail M.A."/>
            <person name="Achtman M."/>
            <person name="Barrell B."/>
            <person name="Saunders N.J."/>
            <person name="Parkhill J."/>
        </authorList>
    </citation>
    <scope>NUCLEOTIDE SEQUENCE [LARGE SCALE GENOMIC DNA]</scope>
    <source>
        <strain evidence="2">ATCC 700532 / DSM 15464 / FAM18</strain>
    </source>
</reference>
<dbReference type="HOGENOM" id="CLU_2369921_0_0_4"/>